<keyword evidence="5 8" id="KW-0812">Transmembrane</keyword>
<organism evidence="9 10">
    <name type="scientific">Nakamurella alba</name>
    <dbReference type="NCBI Taxonomy" id="2665158"/>
    <lineage>
        <taxon>Bacteria</taxon>
        <taxon>Bacillati</taxon>
        <taxon>Actinomycetota</taxon>
        <taxon>Actinomycetes</taxon>
        <taxon>Nakamurellales</taxon>
        <taxon>Nakamurellaceae</taxon>
        <taxon>Nakamurella</taxon>
    </lineage>
</organism>
<dbReference type="Proteomes" id="UP000460221">
    <property type="component" value="Unassembled WGS sequence"/>
</dbReference>
<dbReference type="PANTHER" id="PTHR34979">
    <property type="entry name" value="INNER MEMBRANE PROTEIN YGAZ"/>
    <property type="match status" value="1"/>
</dbReference>
<comment type="caution">
    <text evidence="9">The sequence shown here is derived from an EMBL/GenBank/DDBJ whole genome shotgun (WGS) entry which is preliminary data.</text>
</comment>
<evidence type="ECO:0000256" key="3">
    <source>
        <dbReference type="ARBA" id="ARBA00022448"/>
    </source>
</evidence>
<dbReference type="GO" id="GO:0005886">
    <property type="term" value="C:plasma membrane"/>
    <property type="evidence" value="ECO:0007669"/>
    <property type="project" value="UniProtKB-SubCell"/>
</dbReference>
<sequence>MREFTALPVVRQSLGVVIACGAFAISFGAIAAAGGLDVWQTMALSLIMFSGGSQFALVGVVAGGGSPWAGAVAALLLGSRNTFYGLRLSTLLGLRGLRRAAAAQVVIDESSAMSLGRDSEREARIGFYVTGIGVFTLWNLGSLIGALGAGALTDPAAFGLDAAGPAAFVALLWPRLRDRETWAIALAAAGLAVLSVPFVPPGVPVLVAAAFGIAVGAWPRREPPLPDRPAPHGEAA</sequence>
<evidence type="ECO:0000256" key="2">
    <source>
        <dbReference type="ARBA" id="ARBA00010735"/>
    </source>
</evidence>
<comment type="subcellular location">
    <subcellularLocation>
        <location evidence="1">Cell membrane</location>
        <topology evidence="1">Multi-pass membrane protein</topology>
    </subcellularLocation>
</comment>
<name>A0A7K1FII4_9ACTN</name>
<evidence type="ECO:0000313" key="10">
    <source>
        <dbReference type="Proteomes" id="UP000460221"/>
    </source>
</evidence>
<gene>
    <name evidence="9" type="ORF">GIS00_08245</name>
</gene>
<keyword evidence="7 8" id="KW-0472">Membrane</keyword>
<comment type="similarity">
    <text evidence="2">Belongs to the AzlC family.</text>
</comment>
<feature type="transmembrane region" description="Helical" evidence="8">
    <location>
        <begin position="185"/>
        <end position="218"/>
    </location>
</feature>
<keyword evidence="10" id="KW-1185">Reference proteome</keyword>
<protein>
    <submittedName>
        <fullName evidence="9">Branched-chain amino acid ABC transporter permease</fullName>
    </submittedName>
</protein>
<feature type="transmembrane region" description="Helical" evidence="8">
    <location>
        <begin position="155"/>
        <end position="173"/>
    </location>
</feature>
<reference evidence="9 10" key="1">
    <citation type="submission" date="2019-11" db="EMBL/GenBank/DDBJ databases">
        <authorList>
            <person name="Jiang L.-Q."/>
        </authorList>
    </citation>
    <scope>NUCLEOTIDE SEQUENCE [LARGE SCALE GENOMIC DNA]</scope>
    <source>
        <strain evidence="9 10">YIM 132087</strain>
    </source>
</reference>
<dbReference type="Pfam" id="PF03591">
    <property type="entry name" value="AzlC"/>
    <property type="match status" value="1"/>
</dbReference>
<keyword evidence="4" id="KW-1003">Cell membrane</keyword>
<proteinExistence type="inferred from homology"/>
<evidence type="ECO:0000256" key="1">
    <source>
        <dbReference type="ARBA" id="ARBA00004651"/>
    </source>
</evidence>
<dbReference type="GO" id="GO:1903785">
    <property type="term" value="P:L-valine transmembrane transport"/>
    <property type="evidence" value="ECO:0007669"/>
    <property type="project" value="TreeGrafter"/>
</dbReference>
<dbReference type="PANTHER" id="PTHR34979:SF1">
    <property type="entry name" value="INNER MEMBRANE PROTEIN YGAZ"/>
    <property type="match status" value="1"/>
</dbReference>
<evidence type="ECO:0000256" key="8">
    <source>
        <dbReference type="SAM" id="Phobius"/>
    </source>
</evidence>
<evidence type="ECO:0000256" key="4">
    <source>
        <dbReference type="ARBA" id="ARBA00022475"/>
    </source>
</evidence>
<dbReference type="InterPro" id="IPR011606">
    <property type="entry name" value="Brnchd-chn_aa_trnsp_permease"/>
</dbReference>
<accession>A0A7K1FII4</accession>
<evidence type="ECO:0000256" key="7">
    <source>
        <dbReference type="ARBA" id="ARBA00023136"/>
    </source>
</evidence>
<feature type="transmembrane region" description="Helical" evidence="8">
    <location>
        <begin position="125"/>
        <end position="149"/>
    </location>
</feature>
<feature type="transmembrane region" description="Helical" evidence="8">
    <location>
        <begin position="12"/>
        <end position="35"/>
    </location>
</feature>
<evidence type="ECO:0000256" key="5">
    <source>
        <dbReference type="ARBA" id="ARBA00022692"/>
    </source>
</evidence>
<dbReference type="AlphaFoldDB" id="A0A7K1FII4"/>
<evidence type="ECO:0000313" key="9">
    <source>
        <dbReference type="EMBL" id="MTD13931.1"/>
    </source>
</evidence>
<feature type="transmembrane region" description="Helical" evidence="8">
    <location>
        <begin position="55"/>
        <end position="77"/>
    </location>
</feature>
<evidence type="ECO:0000256" key="6">
    <source>
        <dbReference type="ARBA" id="ARBA00022989"/>
    </source>
</evidence>
<dbReference type="EMBL" id="WLYK01000001">
    <property type="protein sequence ID" value="MTD13931.1"/>
    <property type="molecule type" value="Genomic_DNA"/>
</dbReference>
<keyword evidence="6 8" id="KW-1133">Transmembrane helix</keyword>
<keyword evidence="3" id="KW-0813">Transport</keyword>